<dbReference type="GeneID" id="115624900"/>
<keyword evidence="5 6" id="KW-0472">Membrane</keyword>
<keyword evidence="6 8" id="KW-0675">Receptor</keyword>
<evidence type="ECO:0000313" key="8">
    <source>
        <dbReference type="RefSeq" id="XP_030375609.1"/>
    </source>
</evidence>
<keyword evidence="2 6" id="KW-1003">Cell membrane</keyword>
<name>A0A6J2THW8_DROLE</name>
<dbReference type="Proteomes" id="UP000504634">
    <property type="component" value="Unplaced"/>
</dbReference>
<organism evidence="7 8">
    <name type="scientific">Drosophila lebanonensis</name>
    <name type="common">Fruit fly</name>
    <name type="synonym">Scaptodrosophila lebanonensis</name>
    <dbReference type="NCBI Taxonomy" id="7225"/>
    <lineage>
        <taxon>Eukaryota</taxon>
        <taxon>Metazoa</taxon>
        <taxon>Ecdysozoa</taxon>
        <taxon>Arthropoda</taxon>
        <taxon>Hexapoda</taxon>
        <taxon>Insecta</taxon>
        <taxon>Pterygota</taxon>
        <taxon>Neoptera</taxon>
        <taxon>Endopterygota</taxon>
        <taxon>Diptera</taxon>
        <taxon>Brachycera</taxon>
        <taxon>Muscomorpha</taxon>
        <taxon>Ephydroidea</taxon>
        <taxon>Drosophilidae</taxon>
        <taxon>Scaptodrosophila</taxon>
    </lineage>
</organism>
<feature type="transmembrane region" description="Helical" evidence="6">
    <location>
        <begin position="152"/>
        <end position="172"/>
    </location>
</feature>
<sequence length="426" mass="49252">MVHHKLVMWLKISYFHLAMFALLPTTLKLRSPLSRRFWRRVRASRIYVLYSFFCTCLVFIELPFLVPHNIFTGYMSRNIVLQSGFFVNLSIRMLGILGCYGFVWLFRSRLLQLFGELAAHWRFYGPLLQRLVGARALEHLELSLAALMRRKLGVIYGLLAASAYVQYILIPAATGANFVAMCMTLSHMVLLNVASIGFYTILLLLYHQFESVNLALLRLYETLCCYERSGKLYYSMEEQRRCLNHLRRTADLHSDCYCLARRFFCMYDVPNATLFLNMFSTTIYILYHAVQFSNSTINPSIWGMLAGQTLVTLNFWNSCLLMNMVDGVLCACNDTGQRLRQFTDLQLFSNEFEKELQRFASNVRDHRLVYKICRCVELNKPACLSFLCTALLQVIVLMQFDMGQKRFAPPSPSSIPMLPVPKQIGS</sequence>
<comment type="similarity">
    <text evidence="6">Belongs to the insect chemoreceptor superfamily. Gustatory receptor (GR) family.</text>
</comment>
<accession>A0A6J2THW8</accession>
<feature type="transmembrane region" description="Helical" evidence="6">
    <location>
        <begin position="85"/>
        <end position="106"/>
    </location>
</feature>
<dbReference type="GO" id="GO:0005886">
    <property type="term" value="C:plasma membrane"/>
    <property type="evidence" value="ECO:0007669"/>
    <property type="project" value="UniProtKB-SubCell"/>
</dbReference>
<dbReference type="Pfam" id="PF08395">
    <property type="entry name" value="7tm_7"/>
    <property type="match status" value="1"/>
</dbReference>
<evidence type="ECO:0000256" key="2">
    <source>
        <dbReference type="ARBA" id="ARBA00022475"/>
    </source>
</evidence>
<comment type="function">
    <text evidence="6">Gustatory receptor which mediates acceptance or avoidance behavior, depending on its substrates.</text>
</comment>
<feature type="transmembrane region" description="Helical" evidence="6">
    <location>
        <begin position="299"/>
        <end position="316"/>
    </location>
</feature>
<dbReference type="RefSeq" id="XP_030375609.1">
    <property type="nucleotide sequence ID" value="XM_030519749.1"/>
</dbReference>
<protein>
    <recommendedName>
        <fullName evidence="6">Gustatory receptor</fullName>
    </recommendedName>
</protein>
<evidence type="ECO:0000313" key="7">
    <source>
        <dbReference type="Proteomes" id="UP000504634"/>
    </source>
</evidence>
<feature type="transmembrane region" description="Helical" evidence="6">
    <location>
        <begin position="6"/>
        <end position="25"/>
    </location>
</feature>
<dbReference type="AlphaFoldDB" id="A0A6J2THW8"/>
<dbReference type="GO" id="GO:0007165">
    <property type="term" value="P:signal transduction"/>
    <property type="evidence" value="ECO:0007669"/>
    <property type="project" value="UniProtKB-KW"/>
</dbReference>
<dbReference type="GO" id="GO:0050909">
    <property type="term" value="P:sensory perception of taste"/>
    <property type="evidence" value="ECO:0007669"/>
    <property type="project" value="InterPro"/>
</dbReference>
<evidence type="ECO:0000256" key="4">
    <source>
        <dbReference type="ARBA" id="ARBA00022989"/>
    </source>
</evidence>
<keyword evidence="7" id="KW-1185">Reference proteome</keyword>
<dbReference type="InterPro" id="IPR013604">
    <property type="entry name" value="7TM_chemorcpt"/>
</dbReference>
<keyword evidence="3 6" id="KW-0812">Transmembrane</keyword>
<keyword evidence="4 6" id="KW-1133">Transmembrane helix</keyword>
<reference evidence="8" key="1">
    <citation type="submission" date="2025-08" db="UniProtKB">
        <authorList>
            <consortium name="RefSeq"/>
        </authorList>
    </citation>
    <scope>IDENTIFICATION</scope>
    <source>
        <strain evidence="8">11010-0011.00</strain>
        <tissue evidence="8">Whole body</tissue>
    </source>
</reference>
<evidence type="ECO:0000256" key="6">
    <source>
        <dbReference type="RuleBase" id="RU363108"/>
    </source>
</evidence>
<evidence type="ECO:0000256" key="1">
    <source>
        <dbReference type="ARBA" id="ARBA00004651"/>
    </source>
</evidence>
<comment type="subcellular location">
    <subcellularLocation>
        <location evidence="1 6">Cell membrane</location>
        <topology evidence="1 6">Multi-pass membrane protein</topology>
    </subcellularLocation>
</comment>
<proteinExistence type="inferred from homology"/>
<feature type="transmembrane region" description="Helical" evidence="6">
    <location>
        <begin position="178"/>
        <end position="206"/>
    </location>
</feature>
<keyword evidence="6" id="KW-0807">Transducer</keyword>
<feature type="transmembrane region" description="Helical" evidence="6">
    <location>
        <begin position="46"/>
        <end position="65"/>
    </location>
</feature>
<feature type="transmembrane region" description="Helical" evidence="6">
    <location>
        <begin position="269"/>
        <end position="287"/>
    </location>
</feature>
<evidence type="ECO:0000256" key="3">
    <source>
        <dbReference type="ARBA" id="ARBA00022692"/>
    </source>
</evidence>
<evidence type="ECO:0000256" key="5">
    <source>
        <dbReference type="ARBA" id="ARBA00023136"/>
    </source>
</evidence>
<dbReference type="OrthoDB" id="7883063at2759"/>
<gene>
    <name evidence="8" type="primary">LOC115624900</name>
</gene>